<evidence type="ECO:0000313" key="3">
    <source>
        <dbReference type="Proteomes" id="UP001159363"/>
    </source>
</evidence>
<sequence length="527" mass="57318">MPVCKVKVHSTTGEEAQAFSLETTIFRHQAGEGGRGEKGARRVTRYLVRRRYCSNAGGEKFYVPDTEEAGCLQRIGNPNFLNDRRRAAREVTSGREICDCEYQAMESATGRLDYWTKCKVDTGLRHPPSHLPPLPIQTGAVVVCAYLMSQLEVLTARDLCPNGVWKASKTAFNSARPDALECGRNLGCFAGSGPQGGWSVRYPRVTQLPATIGSGVGSAKEKATIYDPRAPTIGGKTCERYISWCDTRQFGHAAAHFDSHSGVREFDAGRWDVQTHRSDMIPLPRGYPIRRGWSDYSPPTQANRARYPVGAAPAFSHKGIVPDDADAAVLSRGYPASPRHCIPAPLHTLSIYVNAIHSDHEIRAPGSRTCLYSGMQVAETASTALRDTAGVIRVRNPANTSDKTEHNFDLYSSKNPSRNTEIVYGWEEHLKSNPVIPIKPHMIKLSSAGNVNIKASERVNIELITGPEAVKTVIGGGDVGGMGGCEENEEDVKGNRESTIYGLARRQRSSRAPGPSGLSDPAGATCQ</sequence>
<dbReference type="EMBL" id="JARBHB010000003">
    <property type="protein sequence ID" value="KAJ8888400.1"/>
    <property type="molecule type" value="Genomic_DNA"/>
</dbReference>
<comment type="caution">
    <text evidence="2">The sequence shown here is derived from an EMBL/GenBank/DDBJ whole genome shotgun (WGS) entry which is preliminary data.</text>
</comment>
<dbReference type="Proteomes" id="UP001159363">
    <property type="component" value="Chromosome 3"/>
</dbReference>
<reference evidence="2 3" key="1">
    <citation type="submission" date="2023-02" db="EMBL/GenBank/DDBJ databases">
        <title>LHISI_Scaffold_Assembly.</title>
        <authorList>
            <person name="Stuart O.P."/>
            <person name="Cleave R."/>
            <person name="Magrath M.J.L."/>
            <person name="Mikheyev A.S."/>
        </authorList>
    </citation>
    <scope>NUCLEOTIDE SEQUENCE [LARGE SCALE GENOMIC DNA]</scope>
    <source>
        <strain evidence="2">Daus_M_001</strain>
        <tissue evidence="2">Leg muscle</tissue>
    </source>
</reference>
<feature type="region of interest" description="Disordered" evidence="1">
    <location>
        <begin position="484"/>
        <end position="527"/>
    </location>
</feature>
<keyword evidence="3" id="KW-1185">Reference proteome</keyword>
<protein>
    <submittedName>
        <fullName evidence="2">Uncharacterized protein</fullName>
    </submittedName>
</protein>
<evidence type="ECO:0000313" key="2">
    <source>
        <dbReference type="EMBL" id="KAJ8888400.1"/>
    </source>
</evidence>
<organism evidence="2 3">
    <name type="scientific">Dryococelus australis</name>
    <dbReference type="NCBI Taxonomy" id="614101"/>
    <lineage>
        <taxon>Eukaryota</taxon>
        <taxon>Metazoa</taxon>
        <taxon>Ecdysozoa</taxon>
        <taxon>Arthropoda</taxon>
        <taxon>Hexapoda</taxon>
        <taxon>Insecta</taxon>
        <taxon>Pterygota</taxon>
        <taxon>Neoptera</taxon>
        <taxon>Polyneoptera</taxon>
        <taxon>Phasmatodea</taxon>
        <taxon>Verophasmatodea</taxon>
        <taxon>Anareolatae</taxon>
        <taxon>Phasmatidae</taxon>
        <taxon>Eurycanthinae</taxon>
        <taxon>Dryococelus</taxon>
    </lineage>
</organism>
<accession>A0ABQ9HWF9</accession>
<proteinExistence type="predicted"/>
<name>A0ABQ9HWF9_9NEOP</name>
<gene>
    <name evidence="2" type="ORF">PR048_007890</name>
</gene>
<evidence type="ECO:0000256" key="1">
    <source>
        <dbReference type="SAM" id="MobiDB-lite"/>
    </source>
</evidence>